<evidence type="ECO:0000256" key="2">
    <source>
        <dbReference type="ARBA" id="ARBA00022908"/>
    </source>
</evidence>
<keyword evidence="4" id="KW-0233">DNA recombination</keyword>
<evidence type="ECO:0000256" key="1">
    <source>
        <dbReference type="ARBA" id="ARBA00008857"/>
    </source>
</evidence>
<dbReference type="PROSITE" id="PS51898">
    <property type="entry name" value="TYR_RECOMBINASE"/>
    <property type="match status" value="1"/>
</dbReference>
<reference evidence="6 7" key="1">
    <citation type="submission" date="2018-03" db="EMBL/GenBank/DDBJ databases">
        <title>Genome sequencing of Simplicispira sp.</title>
        <authorList>
            <person name="Kim S.-J."/>
            <person name="Heo J."/>
            <person name="Kwon S.-W."/>
        </authorList>
    </citation>
    <scope>NUCLEOTIDE SEQUENCE [LARGE SCALE GENOMIC DNA]</scope>
    <source>
        <strain evidence="6 7">SC1-8</strain>
    </source>
</reference>
<keyword evidence="2" id="KW-0229">DNA integration</keyword>
<dbReference type="KEGG" id="simp:C6571_02350"/>
<dbReference type="RefSeq" id="WP_106445268.1">
    <property type="nucleotide sequence ID" value="NZ_CP027669.1"/>
</dbReference>
<keyword evidence="3" id="KW-0238">DNA-binding</keyword>
<evidence type="ECO:0000256" key="4">
    <source>
        <dbReference type="ARBA" id="ARBA00023172"/>
    </source>
</evidence>
<evidence type="ECO:0000256" key="3">
    <source>
        <dbReference type="ARBA" id="ARBA00023125"/>
    </source>
</evidence>
<dbReference type="InterPro" id="IPR025166">
    <property type="entry name" value="Integrase_DNA_bind_dom"/>
</dbReference>
<accession>A0A2S0MWL8</accession>
<dbReference type="AlphaFoldDB" id="A0A2S0MWL8"/>
<dbReference type="Pfam" id="PF00589">
    <property type="entry name" value="Phage_integrase"/>
    <property type="match status" value="1"/>
</dbReference>
<proteinExistence type="inferred from homology"/>
<dbReference type="InterPro" id="IPR038488">
    <property type="entry name" value="Integrase_DNA-bd_sf"/>
</dbReference>
<dbReference type="InterPro" id="IPR002104">
    <property type="entry name" value="Integrase_catalytic"/>
</dbReference>
<protein>
    <submittedName>
        <fullName evidence="6">Integrase</fullName>
    </submittedName>
</protein>
<gene>
    <name evidence="6" type="ORF">C6571_02350</name>
</gene>
<dbReference type="Pfam" id="PF22022">
    <property type="entry name" value="Phage_int_M"/>
    <property type="match status" value="1"/>
</dbReference>
<dbReference type="Pfam" id="PF13356">
    <property type="entry name" value="Arm-DNA-bind_3"/>
    <property type="match status" value="1"/>
</dbReference>
<dbReference type="OrthoDB" id="9775880at2"/>
<dbReference type="GO" id="GO:0015074">
    <property type="term" value="P:DNA integration"/>
    <property type="evidence" value="ECO:0007669"/>
    <property type="project" value="UniProtKB-KW"/>
</dbReference>
<dbReference type="GO" id="GO:0003677">
    <property type="term" value="F:DNA binding"/>
    <property type="evidence" value="ECO:0007669"/>
    <property type="project" value="UniProtKB-KW"/>
</dbReference>
<dbReference type="Gene3D" id="1.10.443.10">
    <property type="entry name" value="Intergrase catalytic core"/>
    <property type="match status" value="1"/>
</dbReference>
<dbReference type="SUPFAM" id="SSF56349">
    <property type="entry name" value="DNA breaking-rejoining enzymes"/>
    <property type="match status" value="1"/>
</dbReference>
<dbReference type="PANTHER" id="PTHR30629:SF2">
    <property type="entry name" value="PROPHAGE INTEGRASE INTS-RELATED"/>
    <property type="match status" value="1"/>
</dbReference>
<dbReference type="Gene3D" id="1.10.150.130">
    <property type="match status" value="1"/>
</dbReference>
<evidence type="ECO:0000313" key="7">
    <source>
        <dbReference type="Proteomes" id="UP000239326"/>
    </source>
</evidence>
<comment type="similarity">
    <text evidence="1">Belongs to the 'phage' integrase family.</text>
</comment>
<dbReference type="EMBL" id="CP027669">
    <property type="protein sequence ID" value="AVO40275.1"/>
    <property type="molecule type" value="Genomic_DNA"/>
</dbReference>
<dbReference type="PANTHER" id="PTHR30629">
    <property type="entry name" value="PROPHAGE INTEGRASE"/>
    <property type="match status" value="1"/>
</dbReference>
<dbReference type="InterPro" id="IPR050808">
    <property type="entry name" value="Phage_Integrase"/>
</dbReference>
<dbReference type="Gene3D" id="3.30.160.390">
    <property type="entry name" value="Integrase, DNA-binding domain"/>
    <property type="match status" value="1"/>
</dbReference>
<dbReference type="InterPro" id="IPR011010">
    <property type="entry name" value="DNA_brk_join_enz"/>
</dbReference>
<sequence>MLTDAQCRNATCPPDKKRERLTDSAGLYLEISPAGSKRWFQKIYRDGKETRLALGSYPAVGLTAARRARDAAKLQKAEGTDPIQARKVEKLKAMNPAGDSFKVVALEWYEKQEPHWSEAHAVRAKRQFERDLFPWLGDRRLADIEPVELLATLRKIEERGAVETADRGLMLARQVWRYGVATGRVNRDITGDLKGALAPYRGTHFAAITDPERLGELLRAIKGYKGGPVVRAALRLAPLLFQRPGELRGASWAEIDLEAALWTLPSARMKRTKDGKENGQPHLVPLPTQAVQILEVLKPYTESTGLVFPGERQRSKPISENSVRTALISMGYTPDIQTWHGFRATARTMLAERLECDPLVIEAQLAHSVRDANGRAYNRTTYLKQRQTMMQRWADYLDKLAAGADVVQLKRA</sequence>
<dbReference type="InterPro" id="IPR013762">
    <property type="entry name" value="Integrase-like_cat_sf"/>
</dbReference>
<evidence type="ECO:0000313" key="6">
    <source>
        <dbReference type="EMBL" id="AVO40275.1"/>
    </source>
</evidence>
<dbReference type="CDD" id="cd00801">
    <property type="entry name" value="INT_P4_C"/>
    <property type="match status" value="1"/>
</dbReference>
<feature type="domain" description="Tyr recombinase" evidence="5">
    <location>
        <begin position="204"/>
        <end position="390"/>
    </location>
</feature>
<dbReference type="GO" id="GO:0006310">
    <property type="term" value="P:DNA recombination"/>
    <property type="evidence" value="ECO:0007669"/>
    <property type="project" value="UniProtKB-KW"/>
</dbReference>
<name>A0A2S0MWL8_9BURK</name>
<dbReference type="InterPro" id="IPR010998">
    <property type="entry name" value="Integrase_recombinase_N"/>
</dbReference>
<dbReference type="InterPro" id="IPR053876">
    <property type="entry name" value="Phage_int_M"/>
</dbReference>
<dbReference type="Proteomes" id="UP000239326">
    <property type="component" value="Chromosome"/>
</dbReference>
<organism evidence="6 7">
    <name type="scientific">Simplicispira suum</name>
    <dbReference type="NCBI Taxonomy" id="2109915"/>
    <lineage>
        <taxon>Bacteria</taxon>
        <taxon>Pseudomonadati</taxon>
        <taxon>Pseudomonadota</taxon>
        <taxon>Betaproteobacteria</taxon>
        <taxon>Burkholderiales</taxon>
        <taxon>Comamonadaceae</taxon>
        <taxon>Simplicispira</taxon>
    </lineage>
</organism>
<evidence type="ECO:0000259" key="5">
    <source>
        <dbReference type="PROSITE" id="PS51898"/>
    </source>
</evidence>
<keyword evidence="7" id="KW-1185">Reference proteome</keyword>